<name>A0A5C5YRU1_9BACT</name>
<comment type="caution">
    <text evidence="2">The sequence shown here is derived from an EMBL/GenBank/DDBJ whole genome shotgun (WGS) entry which is preliminary data.</text>
</comment>
<dbReference type="EMBL" id="SJPO01000003">
    <property type="protein sequence ID" value="TWT77652.1"/>
    <property type="molecule type" value="Genomic_DNA"/>
</dbReference>
<proteinExistence type="predicted"/>
<gene>
    <name evidence="2" type="ORF">Pla123a_14480</name>
</gene>
<dbReference type="RefSeq" id="WP_146585352.1">
    <property type="nucleotide sequence ID" value="NZ_SJPO01000003.1"/>
</dbReference>
<evidence type="ECO:0000313" key="2">
    <source>
        <dbReference type="EMBL" id="TWT77652.1"/>
    </source>
</evidence>
<feature type="transmembrane region" description="Helical" evidence="1">
    <location>
        <begin position="37"/>
        <end position="58"/>
    </location>
</feature>
<keyword evidence="1" id="KW-1133">Transmembrane helix</keyword>
<protein>
    <submittedName>
        <fullName evidence="2">Uncharacterized protein</fullName>
    </submittedName>
</protein>
<sequence length="66" mass="7784">MSLPMKIDSIRWHAGGVFVIGIAVTQTLYGWVGKGFFWMHVYPAMLFVSSFFFFWVGIRAWRYEED</sequence>
<keyword evidence="1" id="KW-0812">Transmembrane</keyword>
<feature type="transmembrane region" description="Helical" evidence="1">
    <location>
        <begin position="12"/>
        <end position="31"/>
    </location>
</feature>
<keyword evidence="3" id="KW-1185">Reference proteome</keyword>
<accession>A0A5C5YRU1</accession>
<dbReference type="Proteomes" id="UP000318478">
    <property type="component" value="Unassembled WGS sequence"/>
</dbReference>
<organism evidence="2 3">
    <name type="scientific">Posidoniimonas polymericola</name>
    <dbReference type="NCBI Taxonomy" id="2528002"/>
    <lineage>
        <taxon>Bacteria</taxon>
        <taxon>Pseudomonadati</taxon>
        <taxon>Planctomycetota</taxon>
        <taxon>Planctomycetia</taxon>
        <taxon>Pirellulales</taxon>
        <taxon>Lacipirellulaceae</taxon>
        <taxon>Posidoniimonas</taxon>
    </lineage>
</organism>
<keyword evidence="1" id="KW-0472">Membrane</keyword>
<reference evidence="2 3" key="1">
    <citation type="submission" date="2019-02" db="EMBL/GenBank/DDBJ databases">
        <title>Deep-cultivation of Planctomycetes and their phenomic and genomic characterization uncovers novel biology.</title>
        <authorList>
            <person name="Wiegand S."/>
            <person name="Jogler M."/>
            <person name="Boedeker C."/>
            <person name="Pinto D."/>
            <person name="Vollmers J."/>
            <person name="Rivas-Marin E."/>
            <person name="Kohn T."/>
            <person name="Peeters S.H."/>
            <person name="Heuer A."/>
            <person name="Rast P."/>
            <person name="Oberbeckmann S."/>
            <person name="Bunk B."/>
            <person name="Jeske O."/>
            <person name="Meyerdierks A."/>
            <person name="Storesund J.E."/>
            <person name="Kallscheuer N."/>
            <person name="Luecker S."/>
            <person name="Lage O.M."/>
            <person name="Pohl T."/>
            <person name="Merkel B.J."/>
            <person name="Hornburger P."/>
            <person name="Mueller R.-W."/>
            <person name="Bruemmer F."/>
            <person name="Labrenz M."/>
            <person name="Spormann A.M."/>
            <person name="Op Den Camp H."/>
            <person name="Overmann J."/>
            <person name="Amann R."/>
            <person name="Jetten M.S.M."/>
            <person name="Mascher T."/>
            <person name="Medema M.H."/>
            <person name="Devos D.P."/>
            <person name="Kaster A.-K."/>
            <person name="Ovreas L."/>
            <person name="Rohde M."/>
            <person name="Galperin M.Y."/>
            <person name="Jogler C."/>
        </authorList>
    </citation>
    <scope>NUCLEOTIDE SEQUENCE [LARGE SCALE GENOMIC DNA]</scope>
    <source>
        <strain evidence="2 3">Pla123a</strain>
    </source>
</reference>
<evidence type="ECO:0000256" key="1">
    <source>
        <dbReference type="SAM" id="Phobius"/>
    </source>
</evidence>
<dbReference type="AlphaFoldDB" id="A0A5C5YRU1"/>
<evidence type="ECO:0000313" key="3">
    <source>
        <dbReference type="Proteomes" id="UP000318478"/>
    </source>
</evidence>